<dbReference type="AlphaFoldDB" id="A0A8X6KED7"/>
<reference evidence="2" key="1">
    <citation type="submission" date="2020-07" db="EMBL/GenBank/DDBJ databases">
        <title>Multicomponent nature underlies the extraordinary mechanical properties of spider dragline silk.</title>
        <authorList>
            <person name="Kono N."/>
            <person name="Nakamura H."/>
            <person name="Mori M."/>
            <person name="Yoshida Y."/>
            <person name="Ohtoshi R."/>
            <person name="Malay A.D."/>
            <person name="Moran D.A.P."/>
            <person name="Tomita M."/>
            <person name="Numata K."/>
            <person name="Arakawa K."/>
        </authorList>
    </citation>
    <scope>NUCLEOTIDE SEQUENCE</scope>
</reference>
<organism evidence="2 4">
    <name type="scientific">Trichonephila clavata</name>
    <name type="common">Joro spider</name>
    <name type="synonym">Nephila clavata</name>
    <dbReference type="NCBI Taxonomy" id="2740835"/>
    <lineage>
        <taxon>Eukaryota</taxon>
        <taxon>Metazoa</taxon>
        <taxon>Ecdysozoa</taxon>
        <taxon>Arthropoda</taxon>
        <taxon>Chelicerata</taxon>
        <taxon>Arachnida</taxon>
        <taxon>Araneae</taxon>
        <taxon>Araneomorphae</taxon>
        <taxon>Entelegynae</taxon>
        <taxon>Araneoidea</taxon>
        <taxon>Nephilidae</taxon>
        <taxon>Trichonephila</taxon>
    </lineage>
</organism>
<keyword evidence="4" id="KW-1185">Reference proteome</keyword>
<accession>A0A8X6KED7</accession>
<evidence type="ECO:0000313" key="2">
    <source>
        <dbReference type="EMBL" id="GFQ71241.1"/>
    </source>
</evidence>
<dbReference type="Proteomes" id="UP000887116">
    <property type="component" value="Unassembled WGS sequence"/>
</dbReference>
<evidence type="ECO:0000259" key="1">
    <source>
        <dbReference type="Pfam" id="PF17906"/>
    </source>
</evidence>
<dbReference type="Pfam" id="PF17906">
    <property type="entry name" value="HTH_48"/>
    <property type="match status" value="1"/>
</dbReference>
<sequence length="81" mass="9083">MKVTHGEQRTYIKIAVLRGRNEMECHSELAEALGNNALPYRTVARWIESSSKDVCQPMMSNVRDERSVCGPTWLVPSSSSS</sequence>
<feature type="domain" description="Mos1 transposase HTH" evidence="1">
    <location>
        <begin position="11"/>
        <end position="46"/>
    </location>
</feature>
<dbReference type="EMBL" id="BMAO01030930">
    <property type="protein sequence ID" value="GFQ71241.1"/>
    <property type="molecule type" value="Genomic_DNA"/>
</dbReference>
<dbReference type="OrthoDB" id="6432475at2759"/>
<proteinExistence type="predicted"/>
<protein>
    <submittedName>
        <fullName evidence="2">HTH_48 domain-containing protein</fullName>
    </submittedName>
</protein>
<name>A0A8X6KED7_TRICU</name>
<dbReference type="InterPro" id="IPR041426">
    <property type="entry name" value="Mos1_HTH"/>
</dbReference>
<comment type="caution">
    <text evidence="2">The sequence shown here is derived from an EMBL/GenBank/DDBJ whole genome shotgun (WGS) entry which is preliminary data.</text>
</comment>
<gene>
    <name evidence="2" type="primary">NCL1_21894</name>
    <name evidence="3" type="ORF">TNCT_579741</name>
    <name evidence="2" type="ORF">TNCT_656611</name>
</gene>
<dbReference type="EMBL" id="BMAO01006610">
    <property type="protein sequence ID" value="GFR09958.1"/>
    <property type="molecule type" value="Genomic_DNA"/>
</dbReference>
<evidence type="ECO:0000313" key="4">
    <source>
        <dbReference type="Proteomes" id="UP000887116"/>
    </source>
</evidence>
<evidence type="ECO:0000313" key="3">
    <source>
        <dbReference type="EMBL" id="GFR09958.1"/>
    </source>
</evidence>